<dbReference type="Proteomes" id="UP000813461">
    <property type="component" value="Unassembled WGS sequence"/>
</dbReference>
<feature type="domain" description="Zn(2)-C6 fungal-type" evidence="8">
    <location>
        <begin position="8"/>
        <end position="43"/>
    </location>
</feature>
<dbReference type="GO" id="GO:0005634">
    <property type="term" value="C:nucleus"/>
    <property type="evidence" value="ECO:0007669"/>
    <property type="project" value="UniProtKB-SubCell"/>
</dbReference>
<keyword evidence="10" id="KW-1185">Reference proteome</keyword>
<evidence type="ECO:0000256" key="5">
    <source>
        <dbReference type="ARBA" id="ARBA00023163"/>
    </source>
</evidence>
<dbReference type="GO" id="GO:0008270">
    <property type="term" value="F:zinc ion binding"/>
    <property type="evidence" value="ECO:0007669"/>
    <property type="project" value="InterPro"/>
</dbReference>
<evidence type="ECO:0000256" key="6">
    <source>
        <dbReference type="ARBA" id="ARBA00023242"/>
    </source>
</evidence>
<dbReference type="GO" id="GO:0000981">
    <property type="term" value="F:DNA-binding transcription factor activity, RNA polymerase II-specific"/>
    <property type="evidence" value="ECO:0007669"/>
    <property type="project" value="InterPro"/>
</dbReference>
<evidence type="ECO:0000256" key="4">
    <source>
        <dbReference type="ARBA" id="ARBA00023125"/>
    </source>
</evidence>
<evidence type="ECO:0000313" key="9">
    <source>
        <dbReference type="EMBL" id="KAH7092209.1"/>
    </source>
</evidence>
<dbReference type="OrthoDB" id="3163292at2759"/>
<comment type="caution">
    <text evidence="9">The sequence shown here is derived from an EMBL/GenBank/DDBJ whole genome shotgun (WGS) entry which is preliminary data.</text>
</comment>
<evidence type="ECO:0000256" key="2">
    <source>
        <dbReference type="ARBA" id="ARBA00022723"/>
    </source>
</evidence>
<keyword evidence="5" id="KW-0804">Transcription</keyword>
<dbReference type="CDD" id="cd12148">
    <property type="entry name" value="fungal_TF_MHR"/>
    <property type="match status" value="1"/>
</dbReference>
<gene>
    <name evidence="9" type="ORF">FB567DRAFT_557775</name>
</gene>
<dbReference type="GO" id="GO:0006351">
    <property type="term" value="P:DNA-templated transcription"/>
    <property type="evidence" value="ECO:0007669"/>
    <property type="project" value="InterPro"/>
</dbReference>
<dbReference type="Gene3D" id="4.10.240.10">
    <property type="entry name" value="Zn(2)-C6 fungal-type DNA-binding domain"/>
    <property type="match status" value="1"/>
</dbReference>
<protein>
    <submittedName>
        <fullName evidence="9">C6 zinc finger domain-containing protein</fullName>
    </submittedName>
</protein>
<dbReference type="PROSITE" id="PS00463">
    <property type="entry name" value="ZN2_CY6_FUNGAL_1"/>
    <property type="match status" value="1"/>
</dbReference>
<evidence type="ECO:0000256" key="1">
    <source>
        <dbReference type="ARBA" id="ARBA00004123"/>
    </source>
</evidence>
<dbReference type="Pfam" id="PF00172">
    <property type="entry name" value="Zn_clus"/>
    <property type="match status" value="1"/>
</dbReference>
<keyword evidence="6" id="KW-0539">Nucleus</keyword>
<dbReference type="SUPFAM" id="SSF57701">
    <property type="entry name" value="Zn2/Cys6 DNA-binding domain"/>
    <property type="match status" value="1"/>
</dbReference>
<evidence type="ECO:0000259" key="8">
    <source>
        <dbReference type="PROSITE" id="PS50048"/>
    </source>
</evidence>
<dbReference type="SMART" id="SM00066">
    <property type="entry name" value="GAL4"/>
    <property type="match status" value="1"/>
</dbReference>
<organism evidence="9 10">
    <name type="scientific">Paraphoma chrysanthemicola</name>
    <dbReference type="NCBI Taxonomy" id="798071"/>
    <lineage>
        <taxon>Eukaryota</taxon>
        <taxon>Fungi</taxon>
        <taxon>Dikarya</taxon>
        <taxon>Ascomycota</taxon>
        <taxon>Pezizomycotina</taxon>
        <taxon>Dothideomycetes</taxon>
        <taxon>Pleosporomycetidae</taxon>
        <taxon>Pleosporales</taxon>
        <taxon>Pleosporineae</taxon>
        <taxon>Phaeosphaeriaceae</taxon>
        <taxon>Paraphoma</taxon>
    </lineage>
</organism>
<dbReference type="PROSITE" id="PS50048">
    <property type="entry name" value="ZN2_CY6_FUNGAL_2"/>
    <property type="match status" value="1"/>
</dbReference>
<dbReference type="EMBL" id="JAGMVJ010000003">
    <property type="protein sequence ID" value="KAH7092209.1"/>
    <property type="molecule type" value="Genomic_DNA"/>
</dbReference>
<dbReference type="Pfam" id="PF04082">
    <property type="entry name" value="Fungal_trans"/>
    <property type="match status" value="1"/>
</dbReference>
<evidence type="ECO:0000256" key="7">
    <source>
        <dbReference type="SAM" id="MobiDB-lite"/>
    </source>
</evidence>
<feature type="region of interest" description="Disordered" evidence="7">
    <location>
        <begin position="554"/>
        <end position="593"/>
    </location>
</feature>
<feature type="compositionally biased region" description="Polar residues" evidence="7">
    <location>
        <begin position="103"/>
        <end position="119"/>
    </location>
</feature>
<feature type="region of interest" description="Disordered" evidence="7">
    <location>
        <begin position="67"/>
        <end position="132"/>
    </location>
</feature>
<sequence length="688" mass="77549">MTTPRRKACVECRQQKIRCDVEQHKVPHDPCGRCRKMGLECRILPTSTRNLRQTKAEMRRELEELRWGLRTGQAPGSDPNYPGSTASPNVDMQGYSPHDHGSGTYSNSARTDRSVSPTFDSRPPTRKGSDNRMTLPRVIDGYFLHAQKIDACFELFFKQYHPLFPVLDTSLRPNDFFDISPFLFWSIIVTGSRRYKEDRMVLEKVSHLIVPLAFSSMAQRCAQIPIIEGLLILCIWRIPTNSMYKDMAHLMCGAAVHLSTQIGLHISGVGQDFARKPLKKDQDEKSIRARLWLCCVIQSIRTNIADGLPPTAESLLDCDERDRENMVPFLPADLQFLHKTYIITLRAVIALSKSEIQSVNCDVRVLRSLISIFDQQMLSHSQSSTGEIDLLQLNCARIHILAFHFFANPANTEPDSEALSRFYSLCISVIGAATALTEKSYFSFSMDRSVTLAGFVILKLVRSQLAPHLDLAAGEKAFFQAVQFLQNVSLQPGDIFQRTARIMSDLWSSNKVFRKKNGQVESLGLRLRTRLGMSVSYDMFWYWREEFGNMQNPYNNGEETAAPSKDATRPNTPREDLGRTTQAPVLTQPAQTQIQPQPLPAVSLNTQIPLTKFDPSLVPMQPDPAVMSFDTWEGPDYNVPPMMDQFPDYDWAAGFDFSNTEFPTLPTGAIGGGPMMPNNMGNMGYTYG</sequence>
<reference evidence="9" key="1">
    <citation type="journal article" date="2021" name="Nat. Commun.">
        <title>Genetic determinants of endophytism in the Arabidopsis root mycobiome.</title>
        <authorList>
            <person name="Mesny F."/>
            <person name="Miyauchi S."/>
            <person name="Thiergart T."/>
            <person name="Pickel B."/>
            <person name="Atanasova L."/>
            <person name="Karlsson M."/>
            <person name="Huettel B."/>
            <person name="Barry K.W."/>
            <person name="Haridas S."/>
            <person name="Chen C."/>
            <person name="Bauer D."/>
            <person name="Andreopoulos W."/>
            <person name="Pangilinan J."/>
            <person name="LaButti K."/>
            <person name="Riley R."/>
            <person name="Lipzen A."/>
            <person name="Clum A."/>
            <person name="Drula E."/>
            <person name="Henrissat B."/>
            <person name="Kohler A."/>
            <person name="Grigoriev I.V."/>
            <person name="Martin F.M."/>
            <person name="Hacquard S."/>
        </authorList>
    </citation>
    <scope>NUCLEOTIDE SEQUENCE</scope>
    <source>
        <strain evidence="9">MPI-SDFR-AT-0120</strain>
    </source>
</reference>
<keyword evidence="4" id="KW-0238">DNA-binding</keyword>
<name>A0A8K0W2N5_9PLEO</name>
<dbReference type="PANTHER" id="PTHR31845:SF21">
    <property type="entry name" value="REGULATORY PROTEIN LEU3"/>
    <property type="match status" value="1"/>
</dbReference>
<dbReference type="GO" id="GO:0000976">
    <property type="term" value="F:transcription cis-regulatory region binding"/>
    <property type="evidence" value="ECO:0007669"/>
    <property type="project" value="TreeGrafter"/>
</dbReference>
<evidence type="ECO:0000313" key="10">
    <source>
        <dbReference type="Proteomes" id="UP000813461"/>
    </source>
</evidence>
<keyword evidence="2" id="KW-0479">Metal-binding</keyword>
<dbReference type="InterPro" id="IPR007219">
    <property type="entry name" value="XnlR_reg_dom"/>
</dbReference>
<dbReference type="CDD" id="cd00067">
    <property type="entry name" value="GAL4"/>
    <property type="match status" value="1"/>
</dbReference>
<dbReference type="InterPro" id="IPR036864">
    <property type="entry name" value="Zn2-C6_fun-type_DNA-bd_sf"/>
</dbReference>
<evidence type="ECO:0000256" key="3">
    <source>
        <dbReference type="ARBA" id="ARBA00023015"/>
    </source>
</evidence>
<accession>A0A8K0W2N5</accession>
<feature type="compositionally biased region" description="Basic and acidic residues" evidence="7">
    <location>
        <begin position="566"/>
        <end position="578"/>
    </location>
</feature>
<proteinExistence type="predicted"/>
<keyword evidence="3" id="KW-0805">Transcription regulation</keyword>
<dbReference type="PANTHER" id="PTHR31845">
    <property type="entry name" value="FINGER DOMAIN PROTEIN, PUTATIVE-RELATED"/>
    <property type="match status" value="1"/>
</dbReference>
<dbReference type="InterPro" id="IPR051089">
    <property type="entry name" value="prtT"/>
</dbReference>
<comment type="subcellular location">
    <subcellularLocation>
        <location evidence="1">Nucleus</location>
    </subcellularLocation>
</comment>
<dbReference type="InterPro" id="IPR001138">
    <property type="entry name" value="Zn2Cys6_DnaBD"/>
</dbReference>
<dbReference type="AlphaFoldDB" id="A0A8K0W2N5"/>